<feature type="region of interest" description="Disordered" evidence="11">
    <location>
        <begin position="767"/>
        <end position="858"/>
    </location>
</feature>
<evidence type="ECO:0000256" key="1">
    <source>
        <dbReference type="ARBA" id="ARBA00012513"/>
    </source>
</evidence>
<dbReference type="FunCoup" id="H2AQ62">
    <property type="interactions" value="239"/>
</dbReference>
<dbReference type="InParanoid" id="H2AQ62"/>
<dbReference type="EMBL" id="HE650822">
    <property type="protein sequence ID" value="CCF56512.1"/>
    <property type="molecule type" value="Genomic_DNA"/>
</dbReference>
<dbReference type="PROSITE" id="PS00107">
    <property type="entry name" value="PROTEIN_KINASE_ATP"/>
    <property type="match status" value="1"/>
</dbReference>
<dbReference type="InterPro" id="IPR017441">
    <property type="entry name" value="Protein_kinase_ATP_BS"/>
</dbReference>
<dbReference type="AlphaFoldDB" id="H2AQ62"/>
<dbReference type="KEGG" id="kaf:KAFR_0B02140"/>
<dbReference type="SMART" id="SM00220">
    <property type="entry name" value="S_TKc"/>
    <property type="match status" value="1"/>
</dbReference>
<evidence type="ECO:0000256" key="7">
    <source>
        <dbReference type="ARBA" id="ARBA00022840"/>
    </source>
</evidence>
<dbReference type="PROSITE" id="PS50011">
    <property type="entry name" value="PROTEIN_KINASE_DOM"/>
    <property type="match status" value="1"/>
</dbReference>
<feature type="compositionally biased region" description="Polar residues" evidence="11">
    <location>
        <begin position="871"/>
        <end position="880"/>
    </location>
</feature>
<evidence type="ECO:0000256" key="9">
    <source>
        <dbReference type="ARBA" id="ARBA00048679"/>
    </source>
</evidence>
<keyword evidence="3" id="KW-0597">Phosphoprotein</keyword>
<dbReference type="GO" id="GO:0005737">
    <property type="term" value="C:cytoplasm"/>
    <property type="evidence" value="ECO:0007669"/>
    <property type="project" value="EnsemblFungi"/>
</dbReference>
<feature type="binding site" evidence="10">
    <location>
        <position position="179"/>
    </location>
    <ligand>
        <name>ATP</name>
        <dbReference type="ChEBI" id="CHEBI:30616"/>
    </ligand>
</feature>
<evidence type="ECO:0000256" key="10">
    <source>
        <dbReference type="PROSITE-ProRule" id="PRU10141"/>
    </source>
</evidence>
<evidence type="ECO:0000256" key="8">
    <source>
        <dbReference type="ARBA" id="ARBA00047899"/>
    </source>
</evidence>
<dbReference type="GO" id="GO:0005979">
    <property type="term" value="P:regulation of glycogen biosynthetic process"/>
    <property type="evidence" value="ECO:0007669"/>
    <property type="project" value="EnsemblFungi"/>
</dbReference>
<dbReference type="InterPro" id="IPR008271">
    <property type="entry name" value="Ser/Thr_kinase_AS"/>
</dbReference>
<comment type="catalytic activity">
    <reaction evidence="8">
        <text>L-threonyl-[protein] + ATP = O-phospho-L-threonyl-[protein] + ADP + H(+)</text>
        <dbReference type="Rhea" id="RHEA:46608"/>
        <dbReference type="Rhea" id="RHEA-COMP:11060"/>
        <dbReference type="Rhea" id="RHEA-COMP:11605"/>
        <dbReference type="ChEBI" id="CHEBI:15378"/>
        <dbReference type="ChEBI" id="CHEBI:30013"/>
        <dbReference type="ChEBI" id="CHEBI:30616"/>
        <dbReference type="ChEBI" id="CHEBI:61977"/>
        <dbReference type="ChEBI" id="CHEBI:456216"/>
        <dbReference type="EC" id="2.7.11.1"/>
    </reaction>
</comment>
<sequence length="896" mass="100276">MLNIMNEGKTNKNTTGKHDIPTIHEELDIPAELQNKLDMSLIESSDSSRKSSTNKETTDISPNKNNLWIYSRNSDDRLSIKSSSSIDSLNMLLEKQRLRQLNHPLHQQHLRSTSTNGSASSTSSKNKVKETNQISLTYDPVSKRKVLNTYEIIGELGHGQHGKVKLAKDLLTNDLVAIKIVDRHENSSKSLFLSNKKIASNDKIKKEIAIMKKLHHKHVVKLIEVLDDLKSRKIYLVLEYCSNGEIKWCNDELEMKAKGPPVLSFQATREIIRGVIMGLEYLHYQGIIHRDIKPANLLVDEDGIVKISDFGVSLASTTIMQQSTHNLDDSKDENDNVDELELAKTAGTPAFFAPEICLGDEVFEKYNFDRSELFSGSCVSLMIDIWALGVTLYCLLFGKLPFISDYELELFEKIVNDAVTYPTYDEIANNGISNVSGKEEYDMAIDLLNKLLEKDPSKRIRICDIKKHSFICWDFNHIPGYSDQLIASKLEGKENFQKSQADLVAQISVTKHDLRDAVSGIGKKIKESVLKKIPLKHYNTTSTKSGNKLMLSSSPINTLLTSESTSPTSTVSNSSYNVLMNPGLKTLKDNDMSVLLSEGSVLSGLESKEYTITNTKTSNRLFNSDQSFSNMSEVFENYQANSRDTGNANITSSQSSLLQLPEATHNSPSSQEMEEEKEEGEKEQKEEEKVNEAEEGQQQYYDYDNDDDENIPEYQAELKKFEERRGMRDNNNNVVSLPINSSFASLDSFYIDNYALAKMGMSDTNVFTNNNSREPESNLPSGRNPKSPIDITFLGSSRSERTSSQRSLQTKPFAPPRRIRRGNFVDSLNESSSSSSTSSSSSCTSSSGSDSESEAECPKFAIEDGSLVSINFNGLNNGYSSHIRDSPPNNERTKRA</sequence>
<keyword evidence="5 10" id="KW-0547">Nucleotide-binding</keyword>
<evidence type="ECO:0000256" key="2">
    <source>
        <dbReference type="ARBA" id="ARBA00022527"/>
    </source>
</evidence>
<proteinExistence type="predicted"/>
<dbReference type="OrthoDB" id="68483at2759"/>
<dbReference type="GO" id="GO:0005524">
    <property type="term" value="F:ATP binding"/>
    <property type="evidence" value="ECO:0007669"/>
    <property type="project" value="UniProtKB-UniRule"/>
</dbReference>
<dbReference type="InterPro" id="IPR011009">
    <property type="entry name" value="Kinase-like_dom_sf"/>
</dbReference>
<feature type="compositionally biased region" description="Low complexity" evidence="11">
    <location>
        <begin position="831"/>
        <end position="850"/>
    </location>
</feature>
<dbReference type="GO" id="GO:2000220">
    <property type="term" value="P:regulation of pseudohyphal growth"/>
    <property type="evidence" value="ECO:0007669"/>
    <property type="project" value="EnsemblFungi"/>
</dbReference>
<feature type="compositionally biased region" description="Polar residues" evidence="11">
    <location>
        <begin position="656"/>
        <end position="670"/>
    </location>
</feature>
<feature type="region of interest" description="Disordered" evidence="11">
    <location>
        <begin position="871"/>
        <end position="896"/>
    </location>
</feature>
<dbReference type="HOGENOM" id="CLU_003784_0_0_1"/>
<feature type="compositionally biased region" description="Low complexity" evidence="11">
    <location>
        <begin position="112"/>
        <end position="124"/>
    </location>
</feature>
<keyword evidence="4" id="KW-0808">Transferase</keyword>
<feature type="compositionally biased region" description="Polar residues" evidence="11">
    <location>
        <begin position="59"/>
        <end position="68"/>
    </location>
</feature>
<evidence type="ECO:0000256" key="4">
    <source>
        <dbReference type="ARBA" id="ARBA00022679"/>
    </source>
</evidence>
<gene>
    <name evidence="13" type="primary">KAFR0B02140</name>
    <name evidence="13" type="ORF">KAFR_0B02140</name>
</gene>
<evidence type="ECO:0000256" key="6">
    <source>
        <dbReference type="ARBA" id="ARBA00022777"/>
    </source>
</evidence>
<dbReference type="STRING" id="1071382.H2AQ62"/>
<dbReference type="PANTHER" id="PTHR43895">
    <property type="entry name" value="CALCIUM/CALMODULIN-DEPENDENT PROTEIN KINASE KINASE-RELATED"/>
    <property type="match status" value="1"/>
</dbReference>
<keyword evidence="14" id="KW-1185">Reference proteome</keyword>
<feature type="region of interest" description="Disordered" evidence="11">
    <location>
        <begin position="656"/>
        <end position="709"/>
    </location>
</feature>
<dbReference type="eggNOG" id="KOG0585">
    <property type="taxonomic scope" value="Eukaryota"/>
</dbReference>
<feature type="region of interest" description="Disordered" evidence="11">
    <location>
        <begin position="1"/>
        <end position="21"/>
    </location>
</feature>
<dbReference type="Proteomes" id="UP000005220">
    <property type="component" value="Chromosome 2"/>
</dbReference>
<keyword evidence="7 10" id="KW-0067">ATP-binding</keyword>
<organism evidence="13 14">
    <name type="scientific">Kazachstania africana (strain ATCC 22294 / BCRC 22015 / CBS 2517 / CECT 1963 / NBRC 1671 / NRRL Y-8276)</name>
    <name type="common">Yeast</name>
    <name type="synonym">Kluyveromyces africanus</name>
    <dbReference type="NCBI Taxonomy" id="1071382"/>
    <lineage>
        <taxon>Eukaryota</taxon>
        <taxon>Fungi</taxon>
        <taxon>Dikarya</taxon>
        <taxon>Ascomycota</taxon>
        <taxon>Saccharomycotina</taxon>
        <taxon>Saccharomycetes</taxon>
        <taxon>Saccharomycetales</taxon>
        <taxon>Saccharomycetaceae</taxon>
        <taxon>Kazachstania</taxon>
    </lineage>
</organism>
<evidence type="ECO:0000256" key="5">
    <source>
        <dbReference type="ARBA" id="ARBA00022741"/>
    </source>
</evidence>
<feature type="region of interest" description="Disordered" evidence="11">
    <location>
        <begin position="42"/>
        <end position="68"/>
    </location>
</feature>
<reference evidence="13 14" key="1">
    <citation type="journal article" date="2011" name="Proc. Natl. Acad. Sci. U.S.A.">
        <title>Evolutionary erosion of yeast sex chromosomes by mating-type switching accidents.</title>
        <authorList>
            <person name="Gordon J.L."/>
            <person name="Armisen D."/>
            <person name="Proux-Wera E."/>
            <person name="Oheigeartaigh S.S."/>
            <person name="Byrne K.P."/>
            <person name="Wolfe K.H."/>
        </authorList>
    </citation>
    <scope>NUCLEOTIDE SEQUENCE [LARGE SCALE GENOMIC DNA]</scope>
    <source>
        <strain evidence="14">ATCC 22294 / BCRC 22015 / CBS 2517 / CECT 1963 / NBRC 1671 / NRRL Y-8276</strain>
    </source>
</reference>
<name>H2AQ62_KAZAF</name>
<dbReference type="GO" id="GO:0007165">
    <property type="term" value="P:signal transduction"/>
    <property type="evidence" value="ECO:0007669"/>
    <property type="project" value="TreeGrafter"/>
</dbReference>
<dbReference type="GO" id="GO:0004674">
    <property type="term" value="F:protein serine/threonine kinase activity"/>
    <property type="evidence" value="ECO:0007669"/>
    <property type="project" value="UniProtKB-KW"/>
</dbReference>
<keyword evidence="6" id="KW-0418">Kinase</keyword>
<dbReference type="GO" id="GO:0090329">
    <property type="term" value="P:regulation of DNA-templated DNA replication"/>
    <property type="evidence" value="ECO:0007669"/>
    <property type="project" value="EnsemblFungi"/>
</dbReference>
<evidence type="ECO:0000313" key="14">
    <source>
        <dbReference type="Proteomes" id="UP000005220"/>
    </source>
</evidence>
<dbReference type="Gene3D" id="1.10.510.10">
    <property type="entry name" value="Transferase(Phosphotransferase) domain 1"/>
    <property type="match status" value="1"/>
</dbReference>
<feature type="compositionally biased region" description="Basic and acidic residues" evidence="11">
    <location>
        <begin position="679"/>
        <end position="692"/>
    </location>
</feature>
<dbReference type="InterPro" id="IPR000719">
    <property type="entry name" value="Prot_kinase_dom"/>
</dbReference>
<dbReference type="PROSITE" id="PS00108">
    <property type="entry name" value="PROTEIN_KINASE_ST"/>
    <property type="match status" value="1"/>
</dbReference>
<evidence type="ECO:0000256" key="11">
    <source>
        <dbReference type="SAM" id="MobiDB-lite"/>
    </source>
</evidence>
<feature type="domain" description="Protein kinase" evidence="12">
    <location>
        <begin position="150"/>
        <end position="471"/>
    </location>
</feature>
<dbReference type="PANTHER" id="PTHR43895:SF152">
    <property type="entry name" value="SERINE_THREONINE-PROTEIN KINASE TOS3"/>
    <property type="match status" value="1"/>
</dbReference>
<dbReference type="EC" id="2.7.11.1" evidence="1"/>
<dbReference type="FunFam" id="3.30.200.20:FF:000206">
    <property type="entry name" value="Serine/threonine-protein kinase Ssp1"/>
    <property type="match status" value="1"/>
</dbReference>
<evidence type="ECO:0000256" key="3">
    <source>
        <dbReference type="ARBA" id="ARBA00022553"/>
    </source>
</evidence>
<dbReference type="Pfam" id="PF00069">
    <property type="entry name" value="Pkinase"/>
    <property type="match status" value="1"/>
</dbReference>
<feature type="region of interest" description="Disordered" evidence="11">
    <location>
        <begin position="106"/>
        <end position="131"/>
    </location>
</feature>
<dbReference type="SUPFAM" id="SSF56112">
    <property type="entry name" value="Protein kinase-like (PK-like)"/>
    <property type="match status" value="1"/>
</dbReference>
<keyword evidence="2" id="KW-0723">Serine/threonine-protein kinase</keyword>
<comment type="catalytic activity">
    <reaction evidence="9">
        <text>L-seryl-[protein] + ATP = O-phospho-L-seryl-[protein] + ADP + H(+)</text>
        <dbReference type="Rhea" id="RHEA:17989"/>
        <dbReference type="Rhea" id="RHEA-COMP:9863"/>
        <dbReference type="Rhea" id="RHEA-COMP:11604"/>
        <dbReference type="ChEBI" id="CHEBI:15378"/>
        <dbReference type="ChEBI" id="CHEBI:29999"/>
        <dbReference type="ChEBI" id="CHEBI:30616"/>
        <dbReference type="ChEBI" id="CHEBI:83421"/>
        <dbReference type="ChEBI" id="CHEBI:456216"/>
        <dbReference type="EC" id="2.7.11.1"/>
    </reaction>
</comment>
<dbReference type="FunFam" id="1.10.510.10:FF:000829">
    <property type="entry name" value="Serine/threonine-protein kinase TOS3"/>
    <property type="match status" value="1"/>
</dbReference>
<evidence type="ECO:0000259" key="12">
    <source>
        <dbReference type="PROSITE" id="PS50011"/>
    </source>
</evidence>
<dbReference type="RefSeq" id="XP_003955647.1">
    <property type="nucleotide sequence ID" value="XM_003955598.1"/>
</dbReference>
<dbReference type="GeneID" id="13882814"/>
<dbReference type="CDD" id="cd14008">
    <property type="entry name" value="STKc_LKB1_CaMKK"/>
    <property type="match status" value="1"/>
</dbReference>
<dbReference type="GO" id="GO:1900180">
    <property type="term" value="P:regulation of protein localization to nucleus"/>
    <property type="evidence" value="ECO:0007669"/>
    <property type="project" value="EnsemblFungi"/>
</dbReference>
<protein>
    <recommendedName>
        <fullName evidence="1">non-specific serine/threonine protein kinase</fullName>
        <ecNumber evidence="1">2.7.11.1</ecNumber>
    </recommendedName>
</protein>
<dbReference type="GO" id="GO:0042149">
    <property type="term" value="P:cellular response to glucose starvation"/>
    <property type="evidence" value="ECO:0007669"/>
    <property type="project" value="EnsemblFungi"/>
</dbReference>
<evidence type="ECO:0000313" key="13">
    <source>
        <dbReference type="EMBL" id="CCF56512.1"/>
    </source>
</evidence>
<accession>H2AQ62</accession>